<dbReference type="Proteomes" id="UP000595074">
    <property type="component" value="Chromosome"/>
</dbReference>
<dbReference type="RefSeq" id="WP_197547847.1">
    <property type="nucleotide sequence ID" value="NZ_CP063164.1"/>
</dbReference>
<reference evidence="1 2" key="1">
    <citation type="submission" date="2020-10" db="EMBL/GenBank/DDBJ databases">
        <title>The genome of sulfurovum sp.</title>
        <authorList>
            <person name="Xie S."/>
            <person name="Shao Z."/>
            <person name="Jiang L."/>
        </authorList>
    </citation>
    <scope>NUCLEOTIDE SEQUENCE [LARGE SCALE GENOMIC DNA]</scope>
    <source>
        <strain evidence="1 2">ST-419</strain>
    </source>
</reference>
<protein>
    <submittedName>
        <fullName evidence="1">Uncharacterized protein</fullName>
    </submittedName>
</protein>
<dbReference type="KEGG" id="sinu:IMZ28_06840"/>
<evidence type="ECO:0000313" key="1">
    <source>
        <dbReference type="EMBL" id="QOR61174.1"/>
    </source>
</evidence>
<keyword evidence="2" id="KW-1185">Reference proteome</keyword>
<organism evidence="1 2">
    <name type="scientific">Sulfurovum indicum</name>
    <dbReference type="NCBI Taxonomy" id="2779528"/>
    <lineage>
        <taxon>Bacteria</taxon>
        <taxon>Pseudomonadati</taxon>
        <taxon>Campylobacterota</taxon>
        <taxon>Epsilonproteobacteria</taxon>
        <taxon>Campylobacterales</taxon>
        <taxon>Sulfurovaceae</taxon>
        <taxon>Sulfurovum</taxon>
    </lineage>
</organism>
<proteinExistence type="predicted"/>
<gene>
    <name evidence="1" type="ORF">IMZ28_06840</name>
</gene>
<evidence type="ECO:0000313" key="2">
    <source>
        <dbReference type="Proteomes" id="UP000595074"/>
    </source>
</evidence>
<dbReference type="AlphaFoldDB" id="A0A7M1S1S0"/>
<accession>A0A7M1S1S0</accession>
<sequence length="71" mass="7968">MQSDAFYTYKYILKDEEASRKLCKQFATGVWKDAILDAGFELLNISFAGMLRPGLTLSKQALGFVQSKISN</sequence>
<dbReference type="EMBL" id="CP063164">
    <property type="protein sequence ID" value="QOR61174.1"/>
    <property type="molecule type" value="Genomic_DNA"/>
</dbReference>
<name>A0A7M1S1S0_9BACT</name>